<feature type="transmembrane region" description="Helical" evidence="1">
    <location>
        <begin position="106"/>
        <end position="129"/>
    </location>
</feature>
<keyword evidence="1" id="KW-0472">Membrane</keyword>
<proteinExistence type="predicted"/>
<gene>
    <name evidence="5" type="ORF">DU56_16005</name>
    <name evidence="2" type="ORF">DU66_10605</name>
    <name evidence="4" type="ORF">DU68_16350</name>
    <name evidence="3" type="ORF">DU69_06285</name>
</gene>
<evidence type="ECO:0000313" key="9">
    <source>
        <dbReference type="Proteomes" id="UP000034657"/>
    </source>
</evidence>
<organism evidence="5 7">
    <name type="scientific">Methanosarcina mazei</name>
    <name type="common">Methanosarcina frisia</name>
    <dbReference type="NCBI Taxonomy" id="2209"/>
    <lineage>
        <taxon>Archaea</taxon>
        <taxon>Methanobacteriati</taxon>
        <taxon>Methanobacteriota</taxon>
        <taxon>Stenosarchaea group</taxon>
        <taxon>Methanomicrobia</taxon>
        <taxon>Methanosarcinales</taxon>
        <taxon>Methanosarcinaceae</taxon>
        <taxon>Methanosarcina</taxon>
    </lineage>
</organism>
<feature type="transmembrane region" description="Helical" evidence="1">
    <location>
        <begin position="292"/>
        <end position="310"/>
    </location>
</feature>
<reference evidence="6 7" key="1">
    <citation type="journal article" date="2015" name="ISME J.">
        <title>Genomic and phenotypic differentiation among Methanosarcina mazei populations from Columbia River sediment.</title>
        <authorList>
            <person name="Youngblut N.D."/>
            <person name="Wirth J.S."/>
            <person name="Henriksen J.R."/>
            <person name="Smith M."/>
            <person name="Simon H."/>
            <person name="Metcalf W.W."/>
            <person name="Whitaker R.J."/>
        </authorList>
    </citation>
    <scope>NUCLEOTIDE SEQUENCE [LARGE SCALE GENOMIC DNA]</scope>
    <source>
        <strain evidence="3 9">3.H.M.1A.1</strain>
        <strain evidence="2 8">3.H.M.1B.1</strain>
        <strain evidence="4 6">3.H.M.1B.2</strain>
        <strain evidence="5 7">3.H.M.1B.5</strain>
    </source>
</reference>
<evidence type="ECO:0000313" key="2">
    <source>
        <dbReference type="EMBL" id="KKG92439.1"/>
    </source>
</evidence>
<dbReference type="EMBL" id="JJPV01000134">
    <property type="protein sequence ID" value="KKG95826.1"/>
    <property type="molecule type" value="Genomic_DNA"/>
</dbReference>
<keyword evidence="1" id="KW-0812">Transmembrane</keyword>
<evidence type="ECO:0000313" key="4">
    <source>
        <dbReference type="EMBL" id="KKG95826.1"/>
    </source>
</evidence>
<evidence type="ECO:0000313" key="7">
    <source>
        <dbReference type="Proteomes" id="UP000034253"/>
    </source>
</evidence>
<evidence type="ECO:0000313" key="3">
    <source>
        <dbReference type="EMBL" id="KKG95443.1"/>
    </source>
</evidence>
<dbReference type="EMBL" id="JJPT01000005">
    <property type="protein sequence ID" value="KKG95443.1"/>
    <property type="molecule type" value="Genomic_DNA"/>
</dbReference>
<accession>A0A0F8JPJ6</accession>
<name>A0A0F8JPJ6_METMZ</name>
<evidence type="ECO:0000313" key="6">
    <source>
        <dbReference type="Proteomes" id="UP000033835"/>
    </source>
</evidence>
<dbReference type="EMBL" id="JJPW01000005">
    <property type="protein sequence ID" value="KKH04023.1"/>
    <property type="molecule type" value="Genomic_DNA"/>
</dbReference>
<feature type="transmembrane region" description="Helical" evidence="1">
    <location>
        <begin position="166"/>
        <end position="186"/>
    </location>
</feature>
<evidence type="ECO:0000256" key="1">
    <source>
        <dbReference type="SAM" id="Phobius"/>
    </source>
</evidence>
<dbReference type="RefSeq" id="WP_048039425.1">
    <property type="nucleotide sequence ID" value="NZ_JJPT01000005.1"/>
</dbReference>
<feature type="transmembrane region" description="Helical" evidence="1">
    <location>
        <begin position="246"/>
        <end position="271"/>
    </location>
</feature>
<feature type="transmembrane region" description="Helical" evidence="1">
    <location>
        <begin position="214"/>
        <end position="234"/>
    </location>
</feature>
<feature type="transmembrane region" description="Helical" evidence="1">
    <location>
        <begin position="337"/>
        <end position="361"/>
    </location>
</feature>
<dbReference type="Proteomes" id="UP000034468">
    <property type="component" value="Unassembled WGS sequence"/>
</dbReference>
<feature type="transmembrane region" description="Helical" evidence="1">
    <location>
        <begin position="141"/>
        <end position="160"/>
    </location>
</feature>
<keyword evidence="1" id="KW-1133">Transmembrane helix</keyword>
<dbReference type="AlphaFoldDB" id="A0A0F8JPJ6"/>
<dbReference type="EMBL" id="JJPU01000181">
    <property type="protein sequence ID" value="KKG92439.1"/>
    <property type="molecule type" value="Genomic_DNA"/>
</dbReference>
<dbReference type="Proteomes" id="UP000034253">
    <property type="component" value="Unassembled WGS sequence"/>
</dbReference>
<dbReference type="Proteomes" id="UP000034657">
    <property type="component" value="Unassembled WGS sequence"/>
</dbReference>
<feature type="transmembrane region" description="Helical" evidence="1">
    <location>
        <begin position="20"/>
        <end position="42"/>
    </location>
</feature>
<dbReference type="PATRIC" id="fig|2209.45.peg.2349"/>
<protein>
    <submittedName>
        <fullName evidence="5">Uncharacterized protein</fullName>
    </submittedName>
</protein>
<evidence type="ECO:0000313" key="8">
    <source>
        <dbReference type="Proteomes" id="UP000034468"/>
    </source>
</evidence>
<dbReference type="Proteomes" id="UP000033835">
    <property type="component" value="Unassembled WGS sequence"/>
</dbReference>
<feature type="transmembrane region" description="Helical" evidence="1">
    <location>
        <begin position="74"/>
        <end position="94"/>
    </location>
</feature>
<evidence type="ECO:0000313" key="5">
    <source>
        <dbReference type="EMBL" id="KKH04023.1"/>
    </source>
</evidence>
<sequence length="374" mass="43203">MGKDSEEKSFSDRPVYNNLLLLTVIFITVLSTIGWIFSLPVLNKTATEIQLLAYTLGSGYAYLEGSHKLSRSNFFLYISAIYALGFIPAVFFYTSSPFDSLYNRGILPLIICLFSIRYIIFRICYKIFFRWMKGEESSVSITFHASLLSYFLFGLIYYFFLCFCSFDFIKLSVFVIILVSAFYELVKIKYLSYPIEYIGTNESKNTNTNIFSEIINADLFAWTIVIIMFYLYYYNFFNASSCQTLYYFYSSIAQMFAAIVGIVAAFSIFILQKYEGETEVKRSKLKNGITGFLIIYVFIIILSVIGILISNDTSPINMSLLRNDADMAITKDLFNPIVFEFTLLMFPIALLYLYAMIVTFLKSDDINEPAYERY</sequence>
<comment type="caution">
    <text evidence="5">The sequence shown here is derived from an EMBL/GenBank/DDBJ whole genome shotgun (WGS) entry which is preliminary data.</text>
</comment>